<name>A0AA88RP15_9ASTE</name>
<keyword evidence="4" id="KW-1185">Reference proteome</keyword>
<evidence type="ECO:0000313" key="3">
    <source>
        <dbReference type="EMBL" id="KAK2993468.1"/>
    </source>
</evidence>
<dbReference type="AlphaFoldDB" id="A0AA88RP15"/>
<gene>
    <name evidence="3" type="ORF">RJ640_015152</name>
</gene>
<evidence type="ECO:0000256" key="1">
    <source>
        <dbReference type="ARBA" id="ARBA00010691"/>
    </source>
</evidence>
<dbReference type="EMBL" id="JAVXUO010000310">
    <property type="protein sequence ID" value="KAK2993468.1"/>
    <property type="molecule type" value="Genomic_DNA"/>
</dbReference>
<proteinExistence type="inferred from homology"/>
<feature type="region of interest" description="Disordered" evidence="2">
    <location>
        <begin position="77"/>
        <end position="123"/>
    </location>
</feature>
<feature type="region of interest" description="Disordered" evidence="2">
    <location>
        <begin position="1"/>
        <end position="28"/>
    </location>
</feature>
<evidence type="ECO:0000313" key="4">
    <source>
        <dbReference type="Proteomes" id="UP001187471"/>
    </source>
</evidence>
<dbReference type="Proteomes" id="UP001187471">
    <property type="component" value="Unassembled WGS sequence"/>
</dbReference>
<protein>
    <submittedName>
        <fullName evidence="3">Uncharacterized protein</fullName>
    </submittedName>
</protein>
<comment type="similarity">
    <text evidence="1">Belongs to the histone H2A family.</text>
</comment>
<evidence type="ECO:0000256" key="2">
    <source>
        <dbReference type="SAM" id="MobiDB-lite"/>
    </source>
</evidence>
<dbReference type="GO" id="GO:0046982">
    <property type="term" value="F:protein heterodimerization activity"/>
    <property type="evidence" value="ECO:0007669"/>
    <property type="project" value="InterPro"/>
</dbReference>
<feature type="compositionally biased region" description="Polar residues" evidence="2">
    <location>
        <begin position="109"/>
        <end position="123"/>
    </location>
</feature>
<comment type="caution">
    <text evidence="3">The sequence shown here is derived from an EMBL/GenBank/DDBJ whole genome shotgun (WGS) entry which is preliminary data.</text>
</comment>
<dbReference type="InterPro" id="IPR009072">
    <property type="entry name" value="Histone-fold"/>
</dbReference>
<accession>A0AA88RP15</accession>
<reference evidence="3" key="1">
    <citation type="submission" date="2022-12" db="EMBL/GenBank/DDBJ databases">
        <title>Draft genome assemblies for two species of Escallonia (Escalloniales).</title>
        <authorList>
            <person name="Chanderbali A."/>
            <person name="Dervinis C."/>
            <person name="Anghel I."/>
            <person name="Soltis D."/>
            <person name="Soltis P."/>
            <person name="Zapata F."/>
        </authorList>
    </citation>
    <scope>NUCLEOTIDE SEQUENCE</scope>
    <source>
        <strain evidence="3">UCBG92.1500</strain>
        <tissue evidence="3">Leaf</tissue>
    </source>
</reference>
<organism evidence="3 4">
    <name type="scientific">Escallonia rubra</name>
    <dbReference type="NCBI Taxonomy" id="112253"/>
    <lineage>
        <taxon>Eukaryota</taxon>
        <taxon>Viridiplantae</taxon>
        <taxon>Streptophyta</taxon>
        <taxon>Embryophyta</taxon>
        <taxon>Tracheophyta</taxon>
        <taxon>Spermatophyta</taxon>
        <taxon>Magnoliopsida</taxon>
        <taxon>eudicotyledons</taxon>
        <taxon>Gunneridae</taxon>
        <taxon>Pentapetalae</taxon>
        <taxon>asterids</taxon>
        <taxon>campanulids</taxon>
        <taxon>Escalloniales</taxon>
        <taxon>Escalloniaceae</taxon>
        <taxon>Escallonia</taxon>
    </lineage>
</organism>
<dbReference type="InterPro" id="IPR032458">
    <property type="entry name" value="Histone_H2A_CS"/>
</dbReference>
<sequence>MSSTGGGKSKGGRGKPKSTKSVSRSSKAGLQFPVSQIAHFLRPESSLVVIVKFLTRMLLEKEKMSKWRLDLKKRQFMVSTSSPSSSGLGPTNSIKSEEEEDDITIGGRVSSSPEGNFDLSSPETPSMTVWGWFGNTSHDACADVD</sequence>
<dbReference type="Gene3D" id="1.10.20.10">
    <property type="entry name" value="Histone, subunit A"/>
    <property type="match status" value="1"/>
</dbReference>
<dbReference type="SUPFAM" id="SSF47113">
    <property type="entry name" value="Histone-fold"/>
    <property type="match status" value="1"/>
</dbReference>
<dbReference type="PROSITE" id="PS00046">
    <property type="entry name" value="HISTONE_H2A"/>
    <property type="match status" value="1"/>
</dbReference>
<feature type="compositionally biased region" description="Low complexity" evidence="2">
    <location>
        <begin position="79"/>
        <end position="93"/>
    </location>
</feature>